<dbReference type="PANTHER" id="PTHR22692">
    <property type="entry name" value="MYOSIN VII, XV"/>
    <property type="match status" value="1"/>
</dbReference>
<evidence type="ECO:0000259" key="1">
    <source>
        <dbReference type="PROSITE" id="PS51016"/>
    </source>
</evidence>
<dbReference type="OrthoDB" id="8182952at2759"/>
<dbReference type="PANTHER" id="PTHR22692:SF16">
    <property type="entry name" value="MYOSIN XVB"/>
    <property type="match status" value="1"/>
</dbReference>
<dbReference type="STRING" id="75743.A0A401PP18"/>
<dbReference type="Proteomes" id="UP000288216">
    <property type="component" value="Unassembled WGS sequence"/>
</dbReference>
<reference evidence="2 3" key="1">
    <citation type="journal article" date="2018" name="Nat. Ecol. Evol.">
        <title>Shark genomes provide insights into elasmobranch evolution and the origin of vertebrates.</title>
        <authorList>
            <person name="Hara Y"/>
            <person name="Yamaguchi K"/>
            <person name="Onimaru K"/>
            <person name="Kadota M"/>
            <person name="Koyanagi M"/>
            <person name="Keeley SD"/>
            <person name="Tatsumi K"/>
            <person name="Tanaka K"/>
            <person name="Motone F"/>
            <person name="Kageyama Y"/>
            <person name="Nozu R"/>
            <person name="Adachi N"/>
            <person name="Nishimura O"/>
            <person name="Nakagawa R"/>
            <person name="Tanegashima C"/>
            <person name="Kiyatake I"/>
            <person name="Matsumoto R"/>
            <person name="Murakumo K"/>
            <person name="Nishida K"/>
            <person name="Terakita A"/>
            <person name="Kuratani S"/>
            <person name="Sato K"/>
            <person name="Hyodo S Kuraku.S."/>
        </authorList>
    </citation>
    <scope>NUCLEOTIDE SEQUENCE [LARGE SCALE GENOMIC DNA]</scope>
</reference>
<name>A0A401PP18_SCYTO</name>
<gene>
    <name evidence="2" type="ORF">scyTo_0020280</name>
</gene>
<dbReference type="InterPro" id="IPR000857">
    <property type="entry name" value="MyTH4_dom"/>
</dbReference>
<sequence>MSKSVSSSEVSEKTTITAPAEFSINPPSSIHSSPEFGQYIMTEFALKYFREPLTMLGWKGMNAEGKNSNHLVQHTKVPIQESLIDIVDKQLNELAAKNFMVLMKFMGDQPPQKQQSDIDCLQSILWLCKEKEMLHDEICCQIIKQITDNHRKESCIRGWRTLYLFLGYYPCTSNLRPFVQRYLADVGFNAKHDFQAIAKVCQDNIHRTLQFGGRRHTPSKLELEAVMKGRNSRRILVYLPGKLERPSKIRPFSVGNDVLMEICADIGINDSEEAKEFSLFADKDNGEVVRPIRWNEYIFDFLLDDSSISLHFRRITWKEPLHFYNDLYVDVHYNQVLPIYLKGQLLLPNSVREAEQQAAILAAYQHKIRGAGPVPNG</sequence>
<accession>A0A401PP18</accession>
<organism evidence="2 3">
    <name type="scientific">Scyliorhinus torazame</name>
    <name type="common">Cloudy catshark</name>
    <name type="synonym">Catulus torazame</name>
    <dbReference type="NCBI Taxonomy" id="75743"/>
    <lineage>
        <taxon>Eukaryota</taxon>
        <taxon>Metazoa</taxon>
        <taxon>Chordata</taxon>
        <taxon>Craniata</taxon>
        <taxon>Vertebrata</taxon>
        <taxon>Chondrichthyes</taxon>
        <taxon>Elasmobranchii</taxon>
        <taxon>Galeomorphii</taxon>
        <taxon>Galeoidea</taxon>
        <taxon>Carcharhiniformes</taxon>
        <taxon>Scyliorhinidae</taxon>
        <taxon>Scyliorhinus</taxon>
    </lineage>
</organism>
<proteinExistence type="predicted"/>
<dbReference type="AlphaFoldDB" id="A0A401PP18"/>
<keyword evidence="3" id="KW-1185">Reference proteome</keyword>
<evidence type="ECO:0000313" key="2">
    <source>
        <dbReference type="EMBL" id="GCB74877.1"/>
    </source>
</evidence>
<dbReference type="SMART" id="SM00139">
    <property type="entry name" value="MyTH4"/>
    <property type="match status" value="1"/>
</dbReference>
<dbReference type="Pfam" id="PF00784">
    <property type="entry name" value="MyTH4"/>
    <property type="match status" value="1"/>
</dbReference>
<evidence type="ECO:0000313" key="3">
    <source>
        <dbReference type="Proteomes" id="UP000288216"/>
    </source>
</evidence>
<dbReference type="GO" id="GO:0005856">
    <property type="term" value="C:cytoskeleton"/>
    <property type="evidence" value="ECO:0007669"/>
    <property type="project" value="InterPro"/>
</dbReference>
<feature type="domain" description="MyTH4" evidence="1">
    <location>
        <begin position="74"/>
        <end position="227"/>
    </location>
</feature>
<dbReference type="Gene3D" id="1.25.40.530">
    <property type="entry name" value="MyTH4 domain"/>
    <property type="match status" value="2"/>
</dbReference>
<protein>
    <recommendedName>
        <fullName evidence="1">MyTH4 domain-containing protein</fullName>
    </recommendedName>
</protein>
<dbReference type="InterPro" id="IPR038185">
    <property type="entry name" value="MyTH4_dom_sf"/>
</dbReference>
<dbReference type="EMBL" id="BFAA01016151">
    <property type="protein sequence ID" value="GCB74877.1"/>
    <property type="molecule type" value="Genomic_DNA"/>
</dbReference>
<dbReference type="OMA" id="TDCVYEL"/>
<dbReference type="PROSITE" id="PS51016">
    <property type="entry name" value="MYTH4"/>
    <property type="match status" value="1"/>
</dbReference>
<dbReference type="InterPro" id="IPR051567">
    <property type="entry name" value="Unconventional_Myosin_ATPase"/>
</dbReference>
<feature type="non-terminal residue" evidence="2">
    <location>
        <position position="377"/>
    </location>
</feature>
<comment type="caution">
    <text evidence="2">The sequence shown here is derived from an EMBL/GenBank/DDBJ whole genome shotgun (WGS) entry which is preliminary data.</text>
</comment>